<dbReference type="RefSeq" id="WP_247994638.1">
    <property type="nucleotide sequence ID" value="NZ_CP096019.1"/>
</dbReference>
<dbReference type="KEGG" id="haad:MW046_05930"/>
<evidence type="ECO:0000313" key="2">
    <source>
        <dbReference type="Proteomes" id="UP000831768"/>
    </source>
</evidence>
<keyword evidence="2" id="KW-1185">Reference proteome</keyword>
<dbReference type="InterPro" id="IPR008508">
    <property type="entry name" value="Bax1"/>
</dbReference>
<evidence type="ECO:0000313" key="1">
    <source>
        <dbReference type="EMBL" id="UPM43980.1"/>
    </source>
</evidence>
<organism evidence="1 2">
    <name type="scientific">Halocatena salina</name>
    <dbReference type="NCBI Taxonomy" id="2934340"/>
    <lineage>
        <taxon>Archaea</taxon>
        <taxon>Methanobacteriati</taxon>
        <taxon>Methanobacteriota</taxon>
        <taxon>Stenosarchaea group</taxon>
        <taxon>Halobacteria</taxon>
        <taxon>Halobacteriales</taxon>
        <taxon>Natronomonadaceae</taxon>
        <taxon>Halocatena</taxon>
    </lineage>
</organism>
<name>A0A8U0A450_9EURY</name>
<sequence>MLTKDLLRVSRAGGGYYPQFLQTTDTEGYRSLAARLIGTYQGHIDEPRERLTEALTTTERESEFDFKLVRGLAKLLERDATFETEAPIEPQRARRTVFEAAESIGVVTETERTTALERAADHLSVSFDRLQATLYNDLESRQIMTEFDSRWTPEELLTQYDLSLAQTALFDAIAVSIRCSDPKTLVSTVKRLGLLYEIRTTPAGRTVDITGPDALFRRSRRYGTRFARLLRTVASTTEWHLEATIDDDGTERTLKLTHEDIAVPGTEPITEMTFDSGVEAEFATRFRGLELDWTLVREPEPLAADEHVVIPDFAFDWHPDSVDCRVFFEIMGFWTPEYVEKKLSRLAVLEDVELLVAVDESLGVGEQIESFDHRVIPYTGSVRVKDVRDALRRYESDLLKQSAGALPEQLTPQADVVTIAELAAHHGVSEAVIENKSLPSHDRVGRTFVRPAVLERIDERIDPGQSLATVESVLETYGIDDASAVLSHLGYRVVWEGLSGGTITTK</sequence>
<dbReference type="Pfam" id="PF05626">
    <property type="entry name" value="DUF790"/>
    <property type="match status" value="1"/>
</dbReference>
<dbReference type="Proteomes" id="UP000831768">
    <property type="component" value="Chromosome"/>
</dbReference>
<dbReference type="EMBL" id="CP096019">
    <property type="protein sequence ID" value="UPM43980.1"/>
    <property type="molecule type" value="Genomic_DNA"/>
</dbReference>
<protein>
    <submittedName>
        <fullName evidence="1">DUF790 family protein</fullName>
    </submittedName>
</protein>
<dbReference type="PIRSF" id="PIRSF019435">
    <property type="entry name" value="UCP019435"/>
    <property type="match status" value="1"/>
</dbReference>
<dbReference type="GeneID" id="71927567"/>
<proteinExistence type="predicted"/>
<accession>A0A8U0A450</accession>
<reference evidence="1" key="1">
    <citation type="submission" date="2022-04" db="EMBL/GenBank/DDBJ databases">
        <title>Halocatena sp. nov., isolated from a salt lake.</title>
        <authorList>
            <person name="Cui H.-L."/>
        </authorList>
    </citation>
    <scope>NUCLEOTIDE SEQUENCE</scope>
    <source>
        <strain evidence="1">AD-1</strain>
    </source>
</reference>
<dbReference type="AlphaFoldDB" id="A0A8U0A450"/>
<gene>
    <name evidence="1" type="ORF">MW046_05930</name>
</gene>
<dbReference type="PANTHER" id="PTHR39640">
    <property type="entry name" value="VNG6129C"/>
    <property type="match status" value="1"/>
</dbReference>
<dbReference type="PANTHER" id="PTHR39640:SF1">
    <property type="entry name" value="DUF790 FAMILY PROTEIN"/>
    <property type="match status" value="1"/>
</dbReference>